<dbReference type="GO" id="GO:0003723">
    <property type="term" value="F:RNA binding"/>
    <property type="evidence" value="ECO:0007669"/>
    <property type="project" value="TreeGrafter"/>
</dbReference>
<evidence type="ECO:0000256" key="4">
    <source>
        <dbReference type="ARBA" id="ARBA00023242"/>
    </source>
</evidence>
<feature type="compositionally biased region" description="Basic and acidic residues" evidence="5">
    <location>
        <begin position="632"/>
        <end position="641"/>
    </location>
</feature>
<dbReference type="InterPro" id="IPR012580">
    <property type="entry name" value="NUC153"/>
</dbReference>
<organism evidence="8 9">
    <name type="scientific">Linum tenue</name>
    <dbReference type="NCBI Taxonomy" id="586396"/>
    <lineage>
        <taxon>Eukaryota</taxon>
        <taxon>Viridiplantae</taxon>
        <taxon>Streptophyta</taxon>
        <taxon>Embryophyta</taxon>
        <taxon>Tracheophyta</taxon>
        <taxon>Spermatophyta</taxon>
        <taxon>Magnoliopsida</taxon>
        <taxon>eudicotyledons</taxon>
        <taxon>Gunneridae</taxon>
        <taxon>Pentapetalae</taxon>
        <taxon>rosids</taxon>
        <taxon>fabids</taxon>
        <taxon>Malpighiales</taxon>
        <taxon>Linaceae</taxon>
        <taxon>Linum</taxon>
    </lineage>
</organism>
<comment type="subcellular location">
    <subcellularLocation>
        <location evidence="1">Nucleus</location>
        <location evidence="1">Nucleolus</location>
    </subcellularLocation>
</comment>
<evidence type="ECO:0000259" key="7">
    <source>
        <dbReference type="Pfam" id="PF25121"/>
    </source>
</evidence>
<dbReference type="PANTHER" id="PTHR12202">
    <property type="entry name" value="ESF1 HOMOLOG"/>
    <property type="match status" value="1"/>
</dbReference>
<dbReference type="Pfam" id="PF08159">
    <property type="entry name" value="NUC153"/>
    <property type="match status" value="1"/>
</dbReference>
<accession>A0AAV0NSP7</accession>
<sequence length="777" mass="87153">MSSRPPPPSEQNKKTMKSDKKKKQTSGLDSNGRAATGGEMVSDPRFAMAHTDPRFQKVPQRKTKVAIDSRFKRMFTDKNFGGSSTNLDKRGRRKKQDSKSLFRHYYHVEEGEEKGDGKLNEIKSEEEESEKDEPKKPVLVAAGSGSSSEADDHIEEDEEKGEGKLKEIESEEEESEKEEPKKPVLAGSESSSEAEAAEDSDDDEVDDAEDGSTTDEEDAAAGVLFEDDSAQVEVENVPIVEDGTRRLAAVNMDWRHVRAADLFVVLRSFLPSGGVISSVAVYPSEFGLERMKEEEVHGPVGLFDDEENNEDDDSTDEIDEEKLRAYEKTRLRYYFAVVECDSIATAEYLYNVCDGVEFERSSNVLDLRFIPDSMEFKHPPRDIATEAPSSYDGIDFHTKALQHSNIPISWDEDEPQRVKTLKRKFNADQVDDKELQEFLASDEGESDENEDDADNHSSKKHSKGDQYRALIQSGDGSDEDEEEEGQDMEVTFNAGLENLSKRFMEKKDKKSRTVWEEYLRKRKEKKAARKQKSKSKYSSDEESSSDDDAIGVENADDFFVQGPSADDKGSKKGVAQAKGKKGKKSRKENENEVSEEAATTAELELLLADDKGTDDGPKGYNLKPKKSKNAKKGKEVPDKGKKLPAVDYDDPRFSSFFKSPLFALDPTDPQFKRSAAYAKQMEKQQRKGDQAQSIPADSETTSDEQPKNLNNLSPQKVKHELSSLVKSIKMKSKQLEQPPNSKASKKEHKSMKLKRTESGTVGHSKLVQSVKKKTKTR</sequence>
<dbReference type="InterPro" id="IPR039754">
    <property type="entry name" value="Esf1"/>
</dbReference>
<dbReference type="AlphaFoldDB" id="A0AAV0NSP7"/>
<feature type="compositionally biased region" description="Acidic residues" evidence="5">
    <location>
        <begin position="195"/>
        <end position="217"/>
    </location>
</feature>
<feature type="compositionally biased region" description="Basic residues" evidence="5">
    <location>
        <begin position="520"/>
        <end position="535"/>
    </location>
</feature>
<protein>
    <recommendedName>
        <fullName evidence="10">NUC153 domain-containing protein</fullName>
    </recommendedName>
</protein>
<name>A0AAV0NSP7_9ROSI</name>
<feature type="compositionally biased region" description="Polar residues" evidence="5">
    <location>
        <begin position="690"/>
        <end position="699"/>
    </location>
</feature>
<feature type="compositionally biased region" description="Basic and acidic residues" evidence="5">
    <location>
        <begin position="499"/>
        <end position="519"/>
    </location>
</feature>
<feature type="region of interest" description="Disordered" evidence="5">
    <location>
        <begin position="673"/>
        <end position="777"/>
    </location>
</feature>
<dbReference type="Pfam" id="PF25121">
    <property type="entry name" value="RRM_ESF1"/>
    <property type="match status" value="1"/>
</dbReference>
<evidence type="ECO:0008006" key="10">
    <source>
        <dbReference type="Google" id="ProtNLM"/>
    </source>
</evidence>
<proteinExistence type="inferred from homology"/>
<feature type="region of interest" description="Disordered" evidence="5">
    <location>
        <begin position="440"/>
        <end position="650"/>
    </location>
</feature>
<evidence type="ECO:0000313" key="9">
    <source>
        <dbReference type="Proteomes" id="UP001154282"/>
    </source>
</evidence>
<feature type="compositionally biased region" description="Basic residues" evidence="5">
    <location>
        <begin position="90"/>
        <end position="105"/>
    </location>
</feature>
<feature type="region of interest" description="Disordered" evidence="5">
    <location>
        <begin position="1"/>
        <end position="217"/>
    </location>
</feature>
<dbReference type="EMBL" id="CAMGYJ010000008">
    <property type="protein sequence ID" value="CAI0461382.1"/>
    <property type="molecule type" value="Genomic_DNA"/>
</dbReference>
<reference evidence="8" key="1">
    <citation type="submission" date="2022-08" db="EMBL/GenBank/DDBJ databases">
        <authorList>
            <person name="Gutierrez-Valencia J."/>
        </authorList>
    </citation>
    <scope>NUCLEOTIDE SEQUENCE</scope>
</reference>
<feature type="compositionally biased region" description="Basic and acidic residues" evidence="5">
    <location>
        <begin position="106"/>
        <end position="123"/>
    </location>
</feature>
<feature type="compositionally biased region" description="Basic and acidic residues" evidence="5">
    <location>
        <begin position="65"/>
        <end position="76"/>
    </location>
</feature>
<feature type="compositionally biased region" description="Acidic residues" evidence="5">
    <location>
        <begin position="540"/>
        <end position="556"/>
    </location>
</feature>
<evidence type="ECO:0000256" key="1">
    <source>
        <dbReference type="ARBA" id="ARBA00004604"/>
    </source>
</evidence>
<evidence type="ECO:0000256" key="5">
    <source>
        <dbReference type="SAM" id="MobiDB-lite"/>
    </source>
</evidence>
<dbReference type="GO" id="GO:0005730">
    <property type="term" value="C:nucleolus"/>
    <property type="evidence" value="ECO:0007669"/>
    <property type="project" value="UniProtKB-SubCell"/>
</dbReference>
<evidence type="ECO:0000256" key="3">
    <source>
        <dbReference type="ARBA" id="ARBA00023054"/>
    </source>
</evidence>
<evidence type="ECO:0000256" key="2">
    <source>
        <dbReference type="ARBA" id="ARBA00009087"/>
    </source>
</evidence>
<gene>
    <name evidence="8" type="ORF">LITE_LOCUS34911</name>
</gene>
<keyword evidence="4" id="KW-0539">Nucleus</keyword>
<comment type="similarity">
    <text evidence="2">Belongs to the ESF1 family.</text>
</comment>
<feature type="domain" description="NUC153" evidence="6">
    <location>
        <begin position="650"/>
        <end position="675"/>
    </location>
</feature>
<feature type="compositionally biased region" description="Basic residues" evidence="5">
    <location>
        <begin position="743"/>
        <end position="753"/>
    </location>
</feature>
<dbReference type="Proteomes" id="UP001154282">
    <property type="component" value="Unassembled WGS sequence"/>
</dbReference>
<feature type="compositionally biased region" description="Acidic residues" evidence="5">
    <location>
        <begin position="440"/>
        <end position="453"/>
    </location>
</feature>
<evidence type="ECO:0000313" key="8">
    <source>
        <dbReference type="EMBL" id="CAI0461382.1"/>
    </source>
</evidence>
<feature type="compositionally biased region" description="Low complexity" evidence="5">
    <location>
        <begin position="596"/>
        <end position="606"/>
    </location>
</feature>
<feature type="compositionally biased region" description="Basic and acidic residues" evidence="5">
    <location>
        <begin position="680"/>
        <end position="689"/>
    </location>
</feature>
<keyword evidence="3" id="KW-0175">Coiled coil</keyword>
<comment type="caution">
    <text evidence="8">The sequence shown here is derived from an EMBL/GenBank/DDBJ whole genome shotgun (WGS) entry which is preliminary data.</text>
</comment>
<dbReference type="InterPro" id="IPR056750">
    <property type="entry name" value="RRM_ESF1"/>
</dbReference>
<dbReference type="GO" id="GO:0006364">
    <property type="term" value="P:rRNA processing"/>
    <property type="evidence" value="ECO:0007669"/>
    <property type="project" value="InterPro"/>
</dbReference>
<keyword evidence="9" id="KW-1185">Reference proteome</keyword>
<feature type="compositionally biased region" description="Acidic residues" evidence="5">
    <location>
        <begin position="476"/>
        <end position="487"/>
    </location>
</feature>
<dbReference type="PANTHER" id="PTHR12202:SF0">
    <property type="entry name" value="ESF1 HOMOLOG"/>
    <property type="match status" value="1"/>
</dbReference>
<feature type="compositionally biased region" description="Basic and acidic residues" evidence="5">
    <location>
        <begin position="608"/>
        <end position="617"/>
    </location>
</feature>
<evidence type="ECO:0000259" key="6">
    <source>
        <dbReference type="Pfam" id="PF08159"/>
    </source>
</evidence>
<feature type="domain" description="ESF1 RRM" evidence="7">
    <location>
        <begin position="244"/>
        <end position="385"/>
    </location>
</feature>